<accession>A0A9N9HBA8</accession>
<name>A0A9N9HBA8_9GLOM</name>
<organism evidence="1 2">
    <name type="scientific">Cetraspora pellucida</name>
    <dbReference type="NCBI Taxonomy" id="1433469"/>
    <lineage>
        <taxon>Eukaryota</taxon>
        <taxon>Fungi</taxon>
        <taxon>Fungi incertae sedis</taxon>
        <taxon>Mucoromycota</taxon>
        <taxon>Glomeromycotina</taxon>
        <taxon>Glomeromycetes</taxon>
        <taxon>Diversisporales</taxon>
        <taxon>Gigasporaceae</taxon>
        <taxon>Cetraspora</taxon>
    </lineage>
</organism>
<dbReference type="AlphaFoldDB" id="A0A9N9HBA8"/>
<comment type="caution">
    <text evidence="1">The sequence shown here is derived from an EMBL/GenBank/DDBJ whole genome shotgun (WGS) entry which is preliminary data.</text>
</comment>
<evidence type="ECO:0000313" key="2">
    <source>
        <dbReference type="Proteomes" id="UP000789759"/>
    </source>
</evidence>
<keyword evidence="2" id="KW-1185">Reference proteome</keyword>
<proteinExistence type="predicted"/>
<gene>
    <name evidence="1" type="ORF">CPELLU_LOCUS9800</name>
</gene>
<reference evidence="1" key="1">
    <citation type="submission" date="2021-06" db="EMBL/GenBank/DDBJ databases">
        <authorList>
            <person name="Kallberg Y."/>
            <person name="Tangrot J."/>
            <person name="Rosling A."/>
        </authorList>
    </citation>
    <scope>NUCLEOTIDE SEQUENCE</scope>
    <source>
        <strain evidence="1">FL966</strain>
    </source>
</reference>
<dbReference type="EMBL" id="CAJVQA010007727">
    <property type="protein sequence ID" value="CAG8660961.1"/>
    <property type="molecule type" value="Genomic_DNA"/>
</dbReference>
<sequence>MKPSILVKNTRWVLKEKQKYKKKGAKKRITKKSLHKSILKDKIESENVSKIFIIQN</sequence>
<evidence type="ECO:0000313" key="1">
    <source>
        <dbReference type="EMBL" id="CAG8660961.1"/>
    </source>
</evidence>
<protein>
    <submittedName>
        <fullName evidence="1">12672_t:CDS:1</fullName>
    </submittedName>
</protein>
<dbReference type="Proteomes" id="UP000789759">
    <property type="component" value="Unassembled WGS sequence"/>
</dbReference>